<organism evidence="2 3">
    <name type="scientific">Draconibacterium halophilum</name>
    <dbReference type="NCBI Taxonomy" id="2706887"/>
    <lineage>
        <taxon>Bacteria</taxon>
        <taxon>Pseudomonadati</taxon>
        <taxon>Bacteroidota</taxon>
        <taxon>Bacteroidia</taxon>
        <taxon>Marinilabiliales</taxon>
        <taxon>Prolixibacteraceae</taxon>
        <taxon>Draconibacterium</taxon>
    </lineage>
</organism>
<name>A0A6C0RBE2_9BACT</name>
<evidence type="ECO:0000313" key="3">
    <source>
        <dbReference type="Proteomes" id="UP000474630"/>
    </source>
</evidence>
<dbReference type="AlphaFoldDB" id="A0A6C0RBE2"/>
<sequence length="333" mass="38622">MKKMFLLLLLVQGIISAGFSQSSEEEFKPSGKAVIKVFTNWHQGFGGDSEMDYAEYSGFELTRGVIGYEHQFSPRLKSKVIVDMDNPKSGKLTEVAYLRNAYIAYKDDRLDAVFGILGMKQFKTQENYWGYRYIYKSAMDEYKFNNSVDAGLYLKYKLLDWLAADMAITNGEGAKSQQDTEGKYRMGYGLEVEPIDGLSFRTYYDYFYAPDATEDIVNENQDMISFFLGYEKDNYRLGVEYDMLKNYKFNLNDDRDIFSAYGSLLFKEKFQAFLRYDKLMAENALASENVAIAGMEWAVVKGVKISPNFRYKSFQDTAQPDAKYFYLNFEYKF</sequence>
<dbReference type="KEGG" id="drc:G0Q07_03170"/>
<evidence type="ECO:0000256" key="1">
    <source>
        <dbReference type="SAM" id="SignalP"/>
    </source>
</evidence>
<dbReference type="SUPFAM" id="SSF56935">
    <property type="entry name" value="Porins"/>
    <property type="match status" value="1"/>
</dbReference>
<evidence type="ECO:0008006" key="4">
    <source>
        <dbReference type="Google" id="ProtNLM"/>
    </source>
</evidence>
<dbReference type="Proteomes" id="UP000474630">
    <property type="component" value="Chromosome"/>
</dbReference>
<protein>
    <recommendedName>
        <fullName evidence="4">Porin</fullName>
    </recommendedName>
</protein>
<feature type="chain" id="PRO_5025397743" description="Porin" evidence="1">
    <location>
        <begin position="23"/>
        <end position="333"/>
    </location>
</feature>
<dbReference type="RefSeq" id="WP_163344723.1">
    <property type="nucleotide sequence ID" value="NZ_CP048409.1"/>
</dbReference>
<evidence type="ECO:0000313" key="2">
    <source>
        <dbReference type="EMBL" id="QIA06793.1"/>
    </source>
</evidence>
<reference evidence="2 3" key="1">
    <citation type="submission" date="2020-02" db="EMBL/GenBank/DDBJ databases">
        <title>Genome sequencing for Draconibacterium sp. strain M1.</title>
        <authorList>
            <person name="Park S.-J."/>
        </authorList>
    </citation>
    <scope>NUCLEOTIDE SEQUENCE [LARGE SCALE GENOMIC DNA]</scope>
    <source>
        <strain evidence="2 3">M1</strain>
    </source>
</reference>
<gene>
    <name evidence="2" type="ORF">G0Q07_03170</name>
</gene>
<accession>A0A6C0RBE2</accession>
<keyword evidence="3" id="KW-1185">Reference proteome</keyword>
<proteinExistence type="predicted"/>
<dbReference type="EMBL" id="CP048409">
    <property type="protein sequence ID" value="QIA06793.1"/>
    <property type="molecule type" value="Genomic_DNA"/>
</dbReference>
<feature type="signal peptide" evidence="1">
    <location>
        <begin position="1"/>
        <end position="22"/>
    </location>
</feature>
<keyword evidence="1" id="KW-0732">Signal</keyword>